<evidence type="ECO:0000256" key="1">
    <source>
        <dbReference type="ARBA" id="ARBA00022679"/>
    </source>
</evidence>
<dbReference type="PANTHER" id="PTHR46401">
    <property type="entry name" value="GLYCOSYLTRANSFERASE WBBK-RELATED"/>
    <property type="match status" value="1"/>
</dbReference>
<dbReference type="Proteomes" id="UP000831068">
    <property type="component" value="Chromosome"/>
</dbReference>
<feature type="domain" description="Glycosyl transferase family 1" evidence="2">
    <location>
        <begin position="196"/>
        <end position="361"/>
    </location>
</feature>
<keyword evidence="1" id="KW-0808">Transferase</keyword>
<dbReference type="Pfam" id="PF00534">
    <property type="entry name" value="Glycos_transf_1"/>
    <property type="match status" value="1"/>
</dbReference>
<evidence type="ECO:0000259" key="2">
    <source>
        <dbReference type="Pfam" id="PF00534"/>
    </source>
</evidence>
<evidence type="ECO:0000313" key="4">
    <source>
        <dbReference type="Proteomes" id="UP000831068"/>
    </source>
</evidence>
<gene>
    <name evidence="3" type="ORF">MTP08_04720</name>
</gene>
<accession>A0ABY4BIS6</accession>
<sequence length="397" mass="45500">MKVSFLSVFAFDANVSLINSLKKKSEISFFTEALHKIYNYIDREKLTDFITIGNRVEQIKRFSELIPLDTTFVIKGTRASHIIKKIYNSYKIDKVLKKINPDVIIIDNITLTYFCSAIRLRNKALLIVHDPFLHSGEGNILDKILRKLFFRLIKNKILLNNNQKNEFLVKNGQNEMNVHSSFLSVYEYLTYYAQENEISATSNNKEKEFNILFFGRISPYKGIKFLLDTYSELCSDGKFPNITLTIAGNGDFDFDINAYKVLPNLKIVNKFIEPEELSELILKSSVVVCPYTDATQSGVIMSAFAFKKPVIATNVGGLPEMVTHMETGIIIEKNNQDELKNAFLMLYNNPKLLEDMSEAINKEYFEGIKSWKHSGELFFNAIESIYNQNNKVGKSLS</sequence>
<proteinExistence type="predicted"/>
<dbReference type="InterPro" id="IPR001296">
    <property type="entry name" value="Glyco_trans_1"/>
</dbReference>
<protein>
    <submittedName>
        <fullName evidence="3">Glycosyltransferase family 4 protein</fullName>
    </submittedName>
</protein>
<name>A0ABY4BIS6_9FLAO</name>
<organism evidence="3 4">
    <name type="scientific">Chryseobacterium oryzae</name>
    <dbReference type="NCBI Taxonomy" id="2929799"/>
    <lineage>
        <taxon>Bacteria</taxon>
        <taxon>Pseudomonadati</taxon>
        <taxon>Bacteroidota</taxon>
        <taxon>Flavobacteriia</taxon>
        <taxon>Flavobacteriales</taxon>
        <taxon>Weeksellaceae</taxon>
        <taxon>Chryseobacterium group</taxon>
        <taxon>Chryseobacterium</taxon>
    </lineage>
</organism>
<dbReference type="SUPFAM" id="SSF53756">
    <property type="entry name" value="UDP-Glycosyltransferase/glycogen phosphorylase"/>
    <property type="match status" value="1"/>
</dbReference>
<dbReference type="EMBL" id="CP094529">
    <property type="protein sequence ID" value="UOE39078.1"/>
    <property type="molecule type" value="Genomic_DNA"/>
</dbReference>
<reference evidence="3 4" key="1">
    <citation type="submission" date="2022-03" db="EMBL/GenBank/DDBJ databases">
        <title>Chryseobacterium sp. isolated from the Andong Sikhe.</title>
        <authorList>
            <person name="Won M."/>
            <person name="Kim S.-J."/>
            <person name="Kwon S.-W."/>
        </authorList>
    </citation>
    <scope>NUCLEOTIDE SEQUENCE [LARGE SCALE GENOMIC DNA]</scope>
    <source>
        <strain evidence="3 4">ADR-1</strain>
    </source>
</reference>
<keyword evidence="4" id="KW-1185">Reference proteome</keyword>
<dbReference type="CDD" id="cd03801">
    <property type="entry name" value="GT4_PimA-like"/>
    <property type="match status" value="1"/>
</dbReference>
<dbReference type="PANTHER" id="PTHR46401:SF2">
    <property type="entry name" value="GLYCOSYLTRANSFERASE WBBK-RELATED"/>
    <property type="match status" value="1"/>
</dbReference>
<evidence type="ECO:0000313" key="3">
    <source>
        <dbReference type="EMBL" id="UOE39078.1"/>
    </source>
</evidence>
<dbReference type="Gene3D" id="3.40.50.2000">
    <property type="entry name" value="Glycogen Phosphorylase B"/>
    <property type="match status" value="1"/>
</dbReference>
<dbReference type="RefSeq" id="WP_243577258.1">
    <property type="nucleotide sequence ID" value="NZ_CP094529.1"/>
</dbReference>